<dbReference type="PROSITE" id="PS00455">
    <property type="entry name" value="AMP_BINDING"/>
    <property type="match status" value="1"/>
</dbReference>
<dbReference type="GO" id="GO:0031956">
    <property type="term" value="F:medium-chain fatty acid-CoA ligase activity"/>
    <property type="evidence" value="ECO:0007669"/>
    <property type="project" value="TreeGrafter"/>
</dbReference>
<proteinExistence type="inferred from homology"/>
<dbReference type="PANTHER" id="PTHR43201">
    <property type="entry name" value="ACYL-COA SYNTHETASE"/>
    <property type="match status" value="1"/>
</dbReference>
<feature type="domain" description="AMP-binding enzyme C-terminal" evidence="4">
    <location>
        <begin position="365"/>
        <end position="436"/>
    </location>
</feature>
<dbReference type="InterPro" id="IPR045851">
    <property type="entry name" value="AMP-bd_C_sf"/>
</dbReference>
<protein>
    <submittedName>
        <fullName evidence="5">AMP-dependent synthetase</fullName>
    </submittedName>
</protein>
<accession>A0A2A6RN98</accession>
<dbReference type="CDD" id="cd04433">
    <property type="entry name" value="AFD_class_I"/>
    <property type="match status" value="1"/>
</dbReference>
<dbReference type="PANTHER" id="PTHR43201:SF5">
    <property type="entry name" value="MEDIUM-CHAIN ACYL-COA LIGASE ACSF2, MITOCHONDRIAL"/>
    <property type="match status" value="1"/>
</dbReference>
<dbReference type="Gene3D" id="3.40.50.12780">
    <property type="entry name" value="N-terminal domain of ligase-like"/>
    <property type="match status" value="1"/>
</dbReference>
<dbReference type="RefSeq" id="WP_097642739.1">
    <property type="nucleotide sequence ID" value="NZ_NQWI01000010.1"/>
</dbReference>
<dbReference type="InterPro" id="IPR042099">
    <property type="entry name" value="ANL_N_sf"/>
</dbReference>
<evidence type="ECO:0000259" key="3">
    <source>
        <dbReference type="Pfam" id="PF00501"/>
    </source>
</evidence>
<organism evidence="5 6">
    <name type="scientific">Candidatus Viridilinea mediisalina</name>
    <dbReference type="NCBI Taxonomy" id="2024553"/>
    <lineage>
        <taxon>Bacteria</taxon>
        <taxon>Bacillati</taxon>
        <taxon>Chloroflexota</taxon>
        <taxon>Chloroflexia</taxon>
        <taxon>Chloroflexales</taxon>
        <taxon>Chloroflexineae</taxon>
        <taxon>Oscillochloridaceae</taxon>
        <taxon>Candidatus Viridilinea</taxon>
    </lineage>
</organism>
<feature type="domain" description="AMP-dependent synthetase/ligase" evidence="3">
    <location>
        <begin position="8"/>
        <end position="319"/>
    </location>
</feature>
<dbReference type="Pfam" id="PF13193">
    <property type="entry name" value="AMP-binding_C"/>
    <property type="match status" value="1"/>
</dbReference>
<dbReference type="AlphaFoldDB" id="A0A2A6RN98"/>
<evidence type="ECO:0000256" key="1">
    <source>
        <dbReference type="ARBA" id="ARBA00006432"/>
    </source>
</evidence>
<dbReference type="InterPro" id="IPR025110">
    <property type="entry name" value="AMP-bd_C"/>
</dbReference>
<dbReference type="Gene3D" id="3.30.300.30">
    <property type="match status" value="1"/>
</dbReference>
<dbReference type="SUPFAM" id="SSF56801">
    <property type="entry name" value="Acetyl-CoA synthetase-like"/>
    <property type="match status" value="1"/>
</dbReference>
<dbReference type="Pfam" id="PF00501">
    <property type="entry name" value="AMP-binding"/>
    <property type="match status" value="1"/>
</dbReference>
<dbReference type="InterPro" id="IPR000873">
    <property type="entry name" value="AMP-dep_synth/lig_dom"/>
</dbReference>
<evidence type="ECO:0000256" key="2">
    <source>
        <dbReference type="ARBA" id="ARBA00022598"/>
    </source>
</evidence>
<dbReference type="EMBL" id="NQWI01000010">
    <property type="protein sequence ID" value="PDW04371.1"/>
    <property type="molecule type" value="Genomic_DNA"/>
</dbReference>
<gene>
    <name evidence="5" type="ORF">CJ255_03645</name>
</gene>
<keyword evidence="6" id="KW-1185">Reference proteome</keyword>
<reference evidence="6" key="1">
    <citation type="submission" date="2017-08" db="EMBL/GenBank/DDBJ databases">
        <authorList>
            <person name="Grouzdev D.S."/>
            <person name="Gaisin V.A."/>
            <person name="Rysina M.S."/>
            <person name="Gorlenko V.M."/>
        </authorList>
    </citation>
    <scope>NUCLEOTIDE SEQUENCE [LARGE SCALE GENOMIC DNA]</scope>
    <source>
        <strain evidence="6">Kir15-3F</strain>
    </source>
</reference>
<dbReference type="OrthoDB" id="9781737at2"/>
<evidence type="ECO:0000313" key="5">
    <source>
        <dbReference type="EMBL" id="PDW04371.1"/>
    </source>
</evidence>
<comment type="caution">
    <text evidence="5">The sequence shown here is derived from an EMBL/GenBank/DDBJ whole genome shotgun (WGS) entry which is preliminary data.</text>
</comment>
<dbReference type="Proteomes" id="UP000220527">
    <property type="component" value="Unassembled WGS sequence"/>
</dbReference>
<comment type="similarity">
    <text evidence="1">Belongs to the ATP-dependent AMP-binding enzyme family.</text>
</comment>
<sequence>MSASWLLERMAQWPDRAAIVWQGQQYTYGELLARVQHWNHELDQHEVAPGQVVAIEGDYSPNAVSLMLALVHRGTIVVPLTDSVAAQRDEFLQIAEVQVVIRFDASDGWQLERLPVQVSNALTQGLIASGNPGLVLFSSGSTGKSKAALHNFTPLLEKFKLPRHARVTLTFLLLDHIGGINTLFYTLANGGTVVAVPSRDPELVCAAIASQRVQTLPTSPTFLNLLLISEAYVRHDLSSLELITYGTEVMPQSTLQRLHEIFPKVQLLQTYGLSELGILRSKSKDSNSLWVKVGGEGFETKIVDGVLWVRAQSAMLGYLNAPSPFDAEGWMNTQDMVEVDGEYIRILGRRSEIINVGGQKVYPAEVESVLLQMPNVRDAAVVGEANPITGQIVSVRCNLFEPEELNAFKRRLRAFCRERLAPYKIPTRIELTEQEQHSARFKKMRKG</sequence>
<evidence type="ECO:0000259" key="4">
    <source>
        <dbReference type="Pfam" id="PF13193"/>
    </source>
</evidence>
<name>A0A2A6RN98_9CHLR</name>
<dbReference type="InterPro" id="IPR020845">
    <property type="entry name" value="AMP-binding_CS"/>
</dbReference>
<dbReference type="GO" id="GO:0006631">
    <property type="term" value="P:fatty acid metabolic process"/>
    <property type="evidence" value="ECO:0007669"/>
    <property type="project" value="TreeGrafter"/>
</dbReference>
<evidence type="ECO:0000313" key="6">
    <source>
        <dbReference type="Proteomes" id="UP000220527"/>
    </source>
</evidence>
<keyword evidence="2" id="KW-0436">Ligase</keyword>